<dbReference type="InterPro" id="IPR017956">
    <property type="entry name" value="AT_hook_DNA-bd_motif"/>
</dbReference>
<evidence type="ECO:0000256" key="1">
    <source>
        <dbReference type="SAM" id="MobiDB-lite"/>
    </source>
</evidence>
<dbReference type="AlphaFoldDB" id="A0A7R8ZP21"/>
<dbReference type="SUPFAM" id="SSF56436">
    <property type="entry name" value="C-type lectin-like"/>
    <property type="match status" value="1"/>
</dbReference>
<feature type="compositionally biased region" description="Acidic residues" evidence="1">
    <location>
        <begin position="276"/>
        <end position="291"/>
    </location>
</feature>
<dbReference type="InterPro" id="IPR016187">
    <property type="entry name" value="CTDL_fold"/>
</dbReference>
<accession>A0A7R8ZP21</accession>
<feature type="region of interest" description="Disordered" evidence="1">
    <location>
        <begin position="232"/>
        <end position="304"/>
    </location>
</feature>
<evidence type="ECO:0000256" key="2">
    <source>
        <dbReference type="SAM" id="SignalP"/>
    </source>
</evidence>
<protein>
    <submittedName>
        <fullName evidence="3">Uncharacterized protein</fullName>
    </submittedName>
</protein>
<evidence type="ECO:0000313" key="3">
    <source>
        <dbReference type="EMBL" id="CAD7231763.1"/>
    </source>
</evidence>
<feature type="signal peptide" evidence="2">
    <location>
        <begin position="1"/>
        <end position="21"/>
    </location>
</feature>
<keyword evidence="2" id="KW-0732">Signal</keyword>
<gene>
    <name evidence="3" type="ORF">CTOB1V02_LOCUS9606</name>
</gene>
<organism evidence="3">
    <name type="scientific">Cyprideis torosa</name>
    <dbReference type="NCBI Taxonomy" id="163714"/>
    <lineage>
        <taxon>Eukaryota</taxon>
        <taxon>Metazoa</taxon>
        <taxon>Ecdysozoa</taxon>
        <taxon>Arthropoda</taxon>
        <taxon>Crustacea</taxon>
        <taxon>Oligostraca</taxon>
        <taxon>Ostracoda</taxon>
        <taxon>Podocopa</taxon>
        <taxon>Podocopida</taxon>
        <taxon>Cytherocopina</taxon>
        <taxon>Cytheroidea</taxon>
        <taxon>Cytherideidae</taxon>
        <taxon>Cyprideis</taxon>
    </lineage>
</organism>
<dbReference type="Gene3D" id="3.10.100.10">
    <property type="entry name" value="Mannose-Binding Protein A, subunit A"/>
    <property type="match status" value="1"/>
</dbReference>
<reference evidence="3" key="1">
    <citation type="submission" date="2020-11" db="EMBL/GenBank/DDBJ databases">
        <authorList>
            <person name="Tran Van P."/>
        </authorList>
    </citation>
    <scope>NUCLEOTIDE SEQUENCE</scope>
</reference>
<dbReference type="PRINTS" id="PR00929">
    <property type="entry name" value="ATHOOK"/>
</dbReference>
<feature type="chain" id="PRO_5044006022" evidence="2">
    <location>
        <begin position="22"/>
        <end position="304"/>
    </location>
</feature>
<dbReference type="InterPro" id="IPR016186">
    <property type="entry name" value="C-type_lectin-like/link_sf"/>
</dbReference>
<sequence>MFSLNLSLVFGLCWILVACLATTFKPYRKISGYRCAPSFPYTGPRPVPSDRHCILWGMSHGCTVMQAGPECHCCGSVEPNSTTSILAPTANFNEPCAVNEQCTSGVCNQGHKICSFCGEGLPWPDDDASCYELLKLNTSSLPAAQDSCAAWGGIMAAPLSESHNHWIYSLAEQELTIWLGIKQISGSWFKIEDDTAVPFTGQWFPPFVDRHFRWEYPLPVVVDKTDGELLTPIVKQKDKGASPPKRASRGRGRPPKEAAAAAAAEQSSGTDNASASEEEEKTSEEEVEEEPSPPKNARGRPKKE</sequence>
<dbReference type="OrthoDB" id="6288785at2759"/>
<dbReference type="EMBL" id="OB663850">
    <property type="protein sequence ID" value="CAD7231763.1"/>
    <property type="molecule type" value="Genomic_DNA"/>
</dbReference>
<proteinExistence type="predicted"/>
<dbReference type="GO" id="GO:0003677">
    <property type="term" value="F:DNA binding"/>
    <property type="evidence" value="ECO:0007669"/>
    <property type="project" value="InterPro"/>
</dbReference>
<name>A0A7R8ZP21_9CRUS</name>
<feature type="compositionally biased region" description="Polar residues" evidence="1">
    <location>
        <begin position="265"/>
        <end position="275"/>
    </location>
</feature>